<feature type="domain" description="N-acetyltransferase" evidence="1">
    <location>
        <begin position="24"/>
        <end position="179"/>
    </location>
</feature>
<dbReference type="InterPro" id="IPR016181">
    <property type="entry name" value="Acyl_CoA_acyltransferase"/>
</dbReference>
<reference evidence="2 3" key="1">
    <citation type="submission" date="2020-10" db="EMBL/GenBank/DDBJ databases">
        <authorList>
            <person name="Castelo-Branco R."/>
            <person name="Eusebio N."/>
            <person name="Adriana R."/>
            <person name="Vieira A."/>
            <person name="Brugerolle De Fraissinette N."/>
            <person name="Rezende De Castro R."/>
            <person name="Schneider M.P."/>
            <person name="Vasconcelos V."/>
            <person name="Leao P.N."/>
        </authorList>
    </citation>
    <scope>NUCLEOTIDE SEQUENCE [LARGE SCALE GENOMIC DNA]</scope>
    <source>
        <strain evidence="2 3">LEGE 00250</strain>
    </source>
</reference>
<dbReference type="SUPFAM" id="SSF55729">
    <property type="entry name" value="Acyl-CoA N-acyltransferases (Nat)"/>
    <property type="match status" value="1"/>
</dbReference>
<dbReference type="PANTHER" id="PTHR43415:SF3">
    <property type="entry name" value="GNAT-FAMILY ACETYLTRANSFERASE"/>
    <property type="match status" value="1"/>
</dbReference>
<dbReference type="PROSITE" id="PS51186">
    <property type="entry name" value="GNAT"/>
    <property type="match status" value="1"/>
</dbReference>
<evidence type="ECO:0000259" key="1">
    <source>
        <dbReference type="PROSITE" id="PS51186"/>
    </source>
</evidence>
<name>A0ABR9VFR5_9CYAN</name>
<organism evidence="2 3">
    <name type="scientific">Sphaerospermopsis aphanizomenoides LEGE 00250</name>
    <dbReference type="NCBI Taxonomy" id="2777972"/>
    <lineage>
        <taxon>Bacteria</taxon>
        <taxon>Bacillati</taxon>
        <taxon>Cyanobacteriota</taxon>
        <taxon>Cyanophyceae</taxon>
        <taxon>Nostocales</taxon>
        <taxon>Aphanizomenonaceae</taxon>
        <taxon>Sphaerospermopsis</taxon>
        <taxon>Sphaerospermopsis aphanizomenoides</taxon>
    </lineage>
</organism>
<keyword evidence="3" id="KW-1185">Reference proteome</keyword>
<dbReference type="InterPro" id="IPR000182">
    <property type="entry name" value="GNAT_dom"/>
</dbReference>
<dbReference type="RefSeq" id="WP_193943234.1">
    <property type="nucleotide sequence ID" value="NZ_JADEWB010000089.1"/>
</dbReference>
<dbReference type="EMBL" id="JADEWB010000089">
    <property type="protein sequence ID" value="MBE9237329.1"/>
    <property type="molecule type" value="Genomic_DNA"/>
</dbReference>
<comment type="caution">
    <text evidence="2">The sequence shown here is derived from an EMBL/GenBank/DDBJ whole genome shotgun (WGS) entry which is preliminary data.</text>
</comment>
<dbReference type="Gene3D" id="3.40.630.30">
    <property type="match status" value="1"/>
</dbReference>
<accession>A0ABR9VFR5</accession>
<dbReference type="Pfam" id="PF13302">
    <property type="entry name" value="Acetyltransf_3"/>
    <property type="match status" value="1"/>
</dbReference>
<proteinExistence type="predicted"/>
<dbReference type="PANTHER" id="PTHR43415">
    <property type="entry name" value="SPERMIDINE N(1)-ACETYLTRANSFERASE"/>
    <property type="match status" value="1"/>
</dbReference>
<evidence type="ECO:0000313" key="2">
    <source>
        <dbReference type="EMBL" id="MBE9237329.1"/>
    </source>
</evidence>
<sequence>MRLDRTSLWTSNSVELFLLEPEDVSLSYVSWLNDPMVNCYLESRFVHHTVESTRVFVQQCLVHSETLFLGIRYFPSGSKHVGNIKLLINQHHKTAEVGLLIGERNIWGRGVASSAIQMIINISKYELGLRRLTAGCYASNIGSQRAFEKAGFHVECQRKKHVLINGKPEDIVLMGYFIY</sequence>
<evidence type="ECO:0000313" key="3">
    <source>
        <dbReference type="Proteomes" id="UP000606776"/>
    </source>
</evidence>
<protein>
    <submittedName>
        <fullName evidence="2">GNAT family N-acetyltransferase</fullName>
    </submittedName>
</protein>
<gene>
    <name evidence="2" type="ORF">IQ227_15155</name>
</gene>
<dbReference type="Proteomes" id="UP000606776">
    <property type="component" value="Unassembled WGS sequence"/>
</dbReference>